<accession>A0ABV0KC06</accession>
<keyword evidence="3" id="KW-1185">Reference proteome</keyword>
<keyword evidence="1" id="KW-0732">Signal</keyword>
<sequence length="136" mass="15304">MLKNLLSPILLATTFAIALPAQAQVSNACGMSYIILPDGSCLDLDYTSILGASRRDVSQSTAAYEEVLDANVTIETIYILYPQLDNETEAEYKRRIDTLISYRQDRDDAVRSNQSVEDTLYPIHVYSMDRVGRSFR</sequence>
<dbReference type="EMBL" id="JAMPKX010000026">
    <property type="protein sequence ID" value="MEP0950302.1"/>
    <property type="molecule type" value="Genomic_DNA"/>
</dbReference>
<dbReference type="Proteomes" id="UP001482513">
    <property type="component" value="Unassembled WGS sequence"/>
</dbReference>
<proteinExistence type="predicted"/>
<protein>
    <submittedName>
        <fullName evidence="2">Uncharacterized protein</fullName>
    </submittedName>
</protein>
<comment type="caution">
    <text evidence="2">The sequence shown here is derived from an EMBL/GenBank/DDBJ whole genome shotgun (WGS) entry which is preliminary data.</text>
</comment>
<gene>
    <name evidence="2" type="ORF">NC992_25775</name>
</gene>
<evidence type="ECO:0000313" key="2">
    <source>
        <dbReference type="EMBL" id="MEP0950302.1"/>
    </source>
</evidence>
<reference evidence="2 3" key="1">
    <citation type="submission" date="2022-04" db="EMBL/GenBank/DDBJ databases">
        <title>Positive selection, recombination, and allopatry shape intraspecific diversity of widespread and dominant cyanobacteria.</title>
        <authorList>
            <person name="Wei J."/>
            <person name="Shu W."/>
            <person name="Hu C."/>
        </authorList>
    </citation>
    <scope>NUCLEOTIDE SEQUENCE [LARGE SCALE GENOMIC DNA]</scope>
    <source>
        <strain evidence="2 3">DQ-A4</strain>
    </source>
</reference>
<organism evidence="2 3">
    <name type="scientific">Leptolyngbya subtilissima DQ-A4</name>
    <dbReference type="NCBI Taxonomy" id="2933933"/>
    <lineage>
        <taxon>Bacteria</taxon>
        <taxon>Bacillati</taxon>
        <taxon>Cyanobacteriota</taxon>
        <taxon>Cyanophyceae</taxon>
        <taxon>Leptolyngbyales</taxon>
        <taxon>Leptolyngbyaceae</taxon>
        <taxon>Leptolyngbya group</taxon>
        <taxon>Leptolyngbya</taxon>
    </lineage>
</organism>
<evidence type="ECO:0000256" key="1">
    <source>
        <dbReference type="SAM" id="SignalP"/>
    </source>
</evidence>
<name>A0ABV0KC06_9CYAN</name>
<feature type="signal peptide" evidence="1">
    <location>
        <begin position="1"/>
        <end position="23"/>
    </location>
</feature>
<feature type="chain" id="PRO_5046985968" evidence="1">
    <location>
        <begin position="24"/>
        <end position="136"/>
    </location>
</feature>
<evidence type="ECO:0000313" key="3">
    <source>
        <dbReference type="Proteomes" id="UP001482513"/>
    </source>
</evidence>